<accession>A0A8T1PEV6</accession>
<dbReference type="InterPro" id="IPR010989">
    <property type="entry name" value="SNARE"/>
</dbReference>
<dbReference type="SUPFAM" id="SSF47661">
    <property type="entry name" value="t-snare proteins"/>
    <property type="match status" value="1"/>
</dbReference>
<comment type="subcellular location">
    <subcellularLocation>
        <location evidence="2">Endomembrane system</location>
        <topology evidence="2">Single-pass type IV membrane protein</topology>
    </subcellularLocation>
</comment>
<evidence type="ECO:0000256" key="2">
    <source>
        <dbReference type="ARBA" id="ARBA00046280"/>
    </source>
</evidence>
<gene>
    <name evidence="5" type="ORF">CIPAW_09G014100</name>
</gene>
<dbReference type="GO" id="GO:0016020">
    <property type="term" value="C:membrane"/>
    <property type="evidence" value="ECO:0007669"/>
    <property type="project" value="InterPro"/>
</dbReference>
<keyword evidence="6" id="KW-1185">Reference proteome</keyword>
<dbReference type="Gene3D" id="1.20.58.90">
    <property type="match status" value="1"/>
</dbReference>
<comment type="caution">
    <text evidence="5">The sequence shown here is derived from an EMBL/GenBank/DDBJ whole genome shotgun (WGS) entry which is preliminary data.</text>
</comment>
<proteinExistence type="predicted"/>
<feature type="transmembrane region" description="Helical" evidence="3">
    <location>
        <begin position="350"/>
        <end position="368"/>
    </location>
</feature>
<dbReference type="InterPro" id="IPR015260">
    <property type="entry name" value="Syntaxin-6/10/61_N"/>
</dbReference>
<dbReference type="CDD" id="cd21442">
    <property type="entry name" value="SNARE_NTD_STX6-like"/>
    <property type="match status" value="1"/>
</dbReference>
<evidence type="ECO:0000313" key="6">
    <source>
        <dbReference type="Proteomes" id="UP000811609"/>
    </source>
</evidence>
<name>A0A8T1PEV6_CARIL</name>
<evidence type="ECO:0000259" key="4">
    <source>
        <dbReference type="Pfam" id="PF09177"/>
    </source>
</evidence>
<dbReference type="EMBL" id="CM031817">
    <property type="protein sequence ID" value="KAG6640588.1"/>
    <property type="molecule type" value="Genomic_DNA"/>
</dbReference>
<dbReference type="OrthoDB" id="737588at2759"/>
<evidence type="ECO:0000256" key="1">
    <source>
        <dbReference type="ARBA" id="ARBA00022927"/>
    </source>
</evidence>
<dbReference type="Proteomes" id="UP000811609">
    <property type="component" value="Chromosome 9"/>
</dbReference>
<evidence type="ECO:0000313" key="5">
    <source>
        <dbReference type="EMBL" id="KAG6640588.1"/>
    </source>
</evidence>
<keyword evidence="3" id="KW-1133">Transmembrane helix</keyword>
<feature type="domain" description="Syntaxin 6/10/61 N-terminal" evidence="4">
    <location>
        <begin position="11"/>
        <end position="111"/>
    </location>
</feature>
<keyword evidence="3" id="KW-0472">Membrane</keyword>
<dbReference type="AlphaFoldDB" id="A0A8T1PEV6"/>
<dbReference type="PANTHER" id="PTHR34949">
    <property type="entry name" value="OS05G0443700 PROTEIN"/>
    <property type="match status" value="1"/>
</dbReference>
<dbReference type="GO" id="GO:0012505">
    <property type="term" value="C:endomembrane system"/>
    <property type="evidence" value="ECO:0007669"/>
    <property type="project" value="UniProtKB-SubCell"/>
</dbReference>
<organism evidence="5 6">
    <name type="scientific">Carya illinoinensis</name>
    <name type="common">Pecan</name>
    <dbReference type="NCBI Taxonomy" id="32201"/>
    <lineage>
        <taxon>Eukaryota</taxon>
        <taxon>Viridiplantae</taxon>
        <taxon>Streptophyta</taxon>
        <taxon>Embryophyta</taxon>
        <taxon>Tracheophyta</taxon>
        <taxon>Spermatophyta</taxon>
        <taxon>Magnoliopsida</taxon>
        <taxon>eudicotyledons</taxon>
        <taxon>Gunneridae</taxon>
        <taxon>Pentapetalae</taxon>
        <taxon>rosids</taxon>
        <taxon>fabids</taxon>
        <taxon>Fagales</taxon>
        <taxon>Juglandaceae</taxon>
        <taxon>Carya</taxon>
    </lineage>
</organism>
<protein>
    <recommendedName>
        <fullName evidence="4">Syntaxin 6/10/61 N-terminal domain-containing protein</fullName>
    </recommendedName>
</protein>
<evidence type="ECO:0000256" key="3">
    <source>
        <dbReference type="SAM" id="Phobius"/>
    </source>
</evidence>
<dbReference type="PANTHER" id="PTHR34949:SF2">
    <property type="entry name" value="OS05G0443700 PROTEIN"/>
    <property type="match status" value="1"/>
</dbReference>
<dbReference type="GO" id="GO:0048193">
    <property type="term" value="P:Golgi vesicle transport"/>
    <property type="evidence" value="ECO:0007669"/>
    <property type="project" value="InterPro"/>
</dbReference>
<reference evidence="5" key="1">
    <citation type="submission" date="2020-12" db="EMBL/GenBank/DDBJ databases">
        <title>WGS assembly of Carya illinoinensis cv. Pawnee.</title>
        <authorList>
            <person name="Platts A."/>
            <person name="Shu S."/>
            <person name="Wright S."/>
            <person name="Barry K."/>
            <person name="Edger P."/>
            <person name="Pires J.C."/>
            <person name="Schmutz J."/>
        </authorList>
    </citation>
    <scope>NUCLEOTIDE SEQUENCE</scope>
    <source>
        <tissue evidence="5">Leaf</tissue>
    </source>
</reference>
<keyword evidence="1" id="KW-0653">Protein transport</keyword>
<dbReference type="Pfam" id="PF09177">
    <property type="entry name" value="STX6_10_61_N"/>
    <property type="match status" value="1"/>
</dbReference>
<keyword evidence="1" id="KW-0813">Transport</keyword>
<dbReference type="GO" id="GO:0015031">
    <property type="term" value="P:protein transport"/>
    <property type="evidence" value="ECO:0007669"/>
    <property type="project" value="UniProtKB-KW"/>
</dbReference>
<sequence>MGSSLLRWESDPLFSAAEVVQDSVDRMESIFRLLLHEQSLQDEHPDPKLLLSIKYHRRDLATTLETAKWQLEDFERAVNLSSVIDKSQSREDVVSRHKQFVRAIREQIIHVQKSLEDASLQDTVTNTEWINLDEQDRDRLALFLSGGKPTENLNCYDLEDSSILRRFLDPNSTSSSKDTAAGLAEHSSREIENLNINGISHIDHNSDLRKENKLRKVGSYFTPRLGCEAPDFLQETSCNIHGEDGSWDLEADEPKPKSFFHENKSRALWGRLNLFGFLNNLRTACRSTVSRNYTKRLKDGEEEQRHSPSYADVSQGAQGWQMGMQVRMSIGSCWARYQKSPVYVRVNQHLIRLILMILLTVVILGVLVSQIA</sequence>
<keyword evidence="3" id="KW-0812">Transmembrane</keyword>